<evidence type="ECO:0000256" key="2">
    <source>
        <dbReference type="ARBA" id="ARBA00006742"/>
    </source>
</evidence>
<dbReference type="GO" id="GO:0005886">
    <property type="term" value="C:plasma membrane"/>
    <property type="evidence" value="ECO:0007669"/>
    <property type="project" value="UniProtKB-SubCell"/>
</dbReference>
<reference evidence="12" key="1">
    <citation type="journal article" date="2020" name="mSystems">
        <title>Genome- and Community-Level Interaction Insights into Carbon Utilization and Element Cycling Functions of Hydrothermarchaeota in Hydrothermal Sediment.</title>
        <authorList>
            <person name="Zhou Z."/>
            <person name="Liu Y."/>
            <person name="Xu W."/>
            <person name="Pan J."/>
            <person name="Luo Z.H."/>
            <person name="Li M."/>
        </authorList>
    </citation>
    <scope>NUCLEOTIDE SEQUENCE [LARGE SCALE GENOMIC DNA]</scope>
    <source>
        <strain evidence="12">SpSt-1257</strain>
    </source>
</reference>
<protein>
    <recommendedName>
        <fullName evidence="3">Sec translocon accessory complex subunit YajC</fullName>
    </recommendedName>
</protein>
<evidence type="ECO:0000256" key="1">
    <source>
        <dbReference type="ARBA" id="ARBA00004162"/>
    </source>
</evidence>
<organism evidence="12">
    <name type="scientific">Sulfurihydrogenibium azorense</name>
    <dbReference type="NCBI Taxonomy" id="309806"/>
    <lineage>
        <taxon>Bacteria</taxon>
        <taxon>Pseudomonadati</taxon>
        <taxon>Aquificota</taxon>
        <taxon>Aquificia</taxon>
        <taxon>Aquificales</taxon>
        <taxon>Hydrogenothermaceae</taxon>
        <taxon>Sulfurihydrogenibium</taxon>
    </lineage>
</organism>
<sequence>MQGDPMGGLISAIIWMVMLIGIFYFLLYRPQQQQRKKHEEFLKNLKKGEKVITTGGIIGEVKQIDEKTIT</sequence>
<comment type="similarity">
    <text evidence="2">Belongs to the YajC family.</text>
</comment>
<evidence type="ECO:0000256" key="10">
    <source>
        <dbReference type="ARBA" id="ARBA00023136"/>
    </source>
</evidence>
<keyword evidence="9" id="KW-0811">Translocation</keyword>
<feature type="non-terminal residue" evidence="12">
    <location>
        <position position="70"/>
    </location>
</feature>
<evidence type="ECO:0000256" key="9">
    <source>
        <dbReference type="ARBA" id="ARBA00023010"/>
    </source>
</evidence>
<keyword evidence="7" id="KW-0653">Protein transport</keyword>
<dbReference type="AlphaFoldDB" id="A0A832DDC8"/>
<evidence type="ECO:0000313" key="12">
    <source>
        <dbReference type="EMBL" id="HEV08837.1"/>
    </source>
</evidence>
<dbReference type="PANTHER" id="PTHR33909">
    <property type="entry name" value="SEC TRANSLOCON ACCESSORY COMPLEX SUBUNIT YAJC"/>
    <property type="match status" value="1"/>
</dbReference>
<keyword evidence="6 11" id="KW-0812">Transmembrane</keyword>
<dbReference type="EMBL" id="DSFC01000018">
    <property type="protein sequence ID" value="HEV08837.1"/>
    <property type="molecule type" value="Genomic_DNA"/>
</dbReference>
<evidence type="ECO:0000256" key="6">
    <source>
        <dbReference type="ARBA" id="ARBA00022692"/>
    </source>
</evidence>
<keyword evidence="8 11" id="KW-1133">Transmembrane helix</keyword>
<gene>
    <name evidence="12" type="primary">yajC</name>
    <name evidence="12" type="ORF">ENO34_00375</name>
</gene>
<keyword evidence="5" id="KW-1003">Cell membrane</keyword>
<evidence type="ECO:0000256" key="7">
    <source>
        <dbReference type="ARBA" id="ARBA00022927"/>
    </source>
</evidence>
<comment type="subcellular location">
    <subcellularLocation>
        <location evidence="1">Cell membrane</location>
        <topology evidence="1">Single-pass membrane protein</topology>
    </subcellularLocation>
</comment>
<proteinExistence type="inferred from homology"/>
<dbReference type="SMART" id="SM01323">
    <property type="entry name" value="YajC"/>
    <property type="match status" value="1"/>
</dbReference>
<evidence type="ECO:0000256" key="5">
    <source>
        <dbReference type="ARBA" id="ARBA00022475"/>
    </source>
</evidence>
<dbReference type="InterPro" id="IPR003849">
    <property type="entry name" value="Preprotein_translocase_YajC"/>
</dbReference>
<dbReference type="Pfam" id="PF02699">
    <property type="entry name" value="YajC"/>
    <property type="match status" value="1"/>
</dbReference>
<dbReference type="GO" id="GO:0015031">
    <property type="term" value="P:protein transport"/>
    <property type="evidence" value="ECO:0007669"/>
    <property type="project" value="UniProtKB-KW"/>
</dbReference>
<name>A0A832DDC8_9AQUI</name>
<dbReference type="PRINTS" id="PR01853">
    <property type="entry name" value="YAJCTRNLCASE"/>
</dbReference>
<evidence type="ECO:0000256" key="11">
    <source>
        <dbReference type="SAM" id="Phobius"/>
    </source>
</evidence>
<feature type="transmembrane region" description="Helical" evidence="11">
    <location>
        <begin position="6"/>
        <end position="27"/>
    </location>
</feature>
<keyword evidence="4" id="KW-0813">Transport</keyword>
<dbReference type="PANTHER" id="PTHR33909:SF1">
    <property type="entry name" value="SEC TRANSLOCON ACCESSORY COMPLEX SUBUNIT YAJC"/>
    <property type="match status" value="1"/>
</dbReference>
<keyword evidence="10 11" id="KW-0472">Membrane</keyword>
<evidence type="ECO:0000256" key="4">
    <source>
        <dbReference type="ARBA" id="ARBA00022448"/>
    </source>
</evidence>
<comment type="caution">
    <text evidence="12">The sequence shown here is derived from an EMBL/GenBank/DDBJ whole genome shotgun (WGS) entry which is preliminary data.</text>
</comment>
<dbReference type="Proteomes" id="UP000885621">
    <property type="component" value="Unassembled WGS sequence"/>
</dbReference>
<dbReference type="NCBIfam" id="TIGR00739">
    <property type="entry name" value="yajC"/>
    <property type="match status" value="1"/>
</dbReference>
<evidence type="ECO:0000256" key="8">
    <source>
        <dbReference type="ARBA" id="ARBA00022989"/>
    </source>
</evidence>
<evidence type="ECO:0000256" key="3">
    <source>
        <dbReference type="ARBA" id="ARBA00014962"/>
    </source>
</evidence>
<accession>A0A832DDC8</accession>